<dbReference type="InterPro" id="IPR003439">
    <property type="entry name" value="ABC_transporter-like_ATP-bd"/>
</dbReference>
<accession>A0A484HIK7</accession>
<dbReference type="Pfam" id="PF12399">
    <property type="entry name" value="BCA_ABC_TP_C"/>
    <property type="match status" value="1"/>
</dbReference>
<name>A0A484HIK7_9BACT</name>
<feature type="domain" description="ABC transporter" evidence="4">
    <location>
        <begin position="13"/>
        <end position="254"/>
    </location>
</feature>
<dbReference type="GO" id="GO:0005886">
    <property type="term" value="C:plasma membrane"/>
    <property type="evidence" value="ECO:0007669"/>
    <property type="project" value="TreeGrafter"/>
</dbReference>
<dbReference type="PANTHER" id="PTHR45772">
    <property type="entry name" value="CONSERVED COMPONENT OF ABC TRANSPORTER FOR NATURAL AMINO ACIDS-RELATED"/>
    <property type="match status" value="1"/>
</dbReference>
<dbReference type="SUPFAM" id="SSF52540">
    <property type="entry name" value="P-loop containing nucleoside triphosphate hydrolases"/>
    <property type="match status" value="1"/>
</dbReference>
<dbReference type="InterPro" id="IPR032823">
    <property type="entry name" value="BCA_ABC_TP_C"/>
</dbReference>
<dbReference type="GO" id="GO:0016887">
    <property type="term" value="F:ATP hydrolysis activity"/>
    <property type="evidence" value="ECO:0007669"/>
    <property type="project" value="InterPro"/>
</dbReference>
<evidence type="ECO:0000256" key="2">
    <source>
        <dbReference type="ARBA" id="ARBA00022741"/>
    </source>
</evidence>
<proteinExistence type="predicted"/>
<dbReference type="EMBL" id="CAACVI010000002">
    <property type="protein sequence ID" value="VEN73015.1"/>
    <property type="molecule type" value="Genomic_DNA"/>
</dbReference>
<keyword evidence="3" id="KW-0067">ATP-binding</keyword>
<dbReference type="GO" id="GO:0005524">
    <property type="term" value="F:ATP binding"/>
    <property type="evidence" value="ECO:0007669"/>
    <property type="project" value="UniProtKB-KW"/>
</dbReference>
<organism evidence="5">
    <name type="scientific">uncultured Desulfobacteraceae bacterium</name>
    <dbReference type="NCBI Taxonomy" id="218296"/>
    <lineage>
        <taxon>Bacteria</taxon>
        <taxon>Pseudomonadati</taxon>
        <taxon>Thermodesulfobacteriota</taxon>
        <taxon>Desulfobacteria</taxon>
        <taxon>Desulfobacterales</taxon>
        <taxon>Desulfobacteraceae</taxon>
        <taxon>environmental samples</taxon>
    </lineage>
</organism>
<evidence type="ECO:0000259" key="4">
    <source>
        <dbReference type="PROSITE" id="PS50893"/>
    </source>
</evidence>
<gene>
    <name evidence="5" type="ORF">EPICR_100061</name>
</gene>
<dbReference type="PROSITE" id="PS50893">
    <property type="entry name" value="ABC_TRANSPORTER_2"/>
    <property type="match status" value="1"/>
</dbReference>
<evidence type="ECO:0000313" key="5">
    <source>
        <dbReference type="EMBL" id="VEN73015.1"/>
    </source>
</evidence>
<dbReference type="Gene3D" id="3.40.50.300">
    <property type="entry name" value="P-loop containing nucleotide triphosphate hydrolases"/>
    <property type="match status" value="1"/>
</dbReference>
<dbReference type="InterPro" id="IPR027417">
    <property type="entry name" value="P-loop_NTPase"/>
</dbReference>
<dbReference type="Pfam" id="PF00005">
    <property type="entry name" value="ABC_tran"/>
    <property type="match status" value="1"/>
</dbReference>
<evidence type="ECO:0000256" key="3">
    <source>
        <dbReference type="ARBA" id="ARBA00022840"/>
    </source>
</evidence>
<dbReference type="PANTHER" id="PTHR45772:SF9">
    <property type="entry name" value="CONSERVED COMPONENT OF ABC TRANSPORTER FOR NATURAL AMINO ACIDS"/>
    <property type="match status" value="1"/>
</dbReference>
<sequence>MERGVKVSKDILLRAKGICKSFGGATAVHDVSFDLKAGEILGIMGPNGSGKTTLINIITGFVKPDSGAIYFRRKKITKKKPYKIANMGIARTFQNIRPYYSLPAFKNLIAPLCSPRVKRAGGGKLGDRDAVAIDILEEIGFERDSYVPYKSASALPQGYLKRLELARCIALRPEIIIADELFSGLSMSEIATMLPIVEKLQINGVTIIMIEHRLKELFMVAGRIIVMNFGVKVAEGRPDAVMENEAVKEAYFGRKKRENN</sequence>
<dbReference type="InterPro" id="IPR051120">
    <property type="entry name" value="ABC_AA/LPS_Transport"/>
</dbReference>
<dbReference type="SMART" id="SM00382">
    <property type="entry name" value="AAA"/>
    <property type="match status" value="1"/>
</dbReference>
<keyword evidence="1" id="KW-0813">Transport</keyword>
<keyword evidence="2" id="KW-0547">Nucleotide-binding</keyword>
<dbReference type="InterPro" id="IPR003593">
    <property type="entry name" value="AAA+_ATPase"/>
</dbReference>
<reference evidence="5" key="1">
    <citation type="submission" date="2019-01" db="EMBL/GenBank/DDBJ databases">
        <authorList>
            <consortium name="Genoscope - CEA"/>
            <person name="William W."/>
        </authorList>
    </citation>
    <scope>NUCLEOTIDE SEQUENCE</scope>
    <source>
        <strain evidence="5">CR-1</strain>
    </source>
</reference>
<protein>
    <submittedName>
        <fullName evidence="5">ABC transporter</fullName>
    </submittedName>
</protein>
<evidence type="ECO:0000256" key="1">
    <source>
        <dbReference type="ARBA" id="ARBA00022448"/>
    </source>
</evidence>
<dbReference type="AlphaFoldDB" id="A0A484HIK7"/>